<evidence type="ECO:0000256" key="1">
    <source>
        <dbReference type="ARBA" id="ARBA00022801"/>
    </source>
</evidence>
<comment type="caution">
    <text evidence="4">The sequence shown here is derived from an EMBL/GenBank/DDBJ whole genome shotgun (WGS) entry which is preliminary data.</text>
</comment>
<sequence>MIRDMYPQLSLATEIFLCAPISTATVERDFSTMNRILTDLRYRLTTEHLEQLMRISIEGPSDLNNDLKDLIIDCHEMNGNWYSWSIGSTPNDYVLAWRHTYNILLNKGIDATRLQWVWSVNRKDYGQYTAEEYWVGENYTHWLGINGFNGGSSANWSKWEWPNEILDNMMSRLHKLSSTKPMSLNAYATVGVRTGNTTDVQSKNEWLRQMCDYINNNNIKMASYNNVDGPNQDNMVFGGTHGDVIWNNFKAYSAYRNCLQSNDWIEPNITNPRLITDEQFADQAMVRESYLRPPQKHYICQYSGCGNRCSRKHKFSTVPVVDIKNCYRSLLYSAKLYCHYSCYICESCGRDDDDYHYYQCQGCGHVYCHDCCFK</sequence>
<dbReference type="Gene3D" id="3.20.20.80">
    <property type="entry name" value="Glycosidases"/>
    <property type="match status" value="1"/>
</dbReference>
<organism evidence="4 5">
    <name type="scientific">Rotaria sordida</name>
    <dbReference type="NCBI Taxonomy" id="392033"/>
    <lineage>
        <taxon>Eukaryota</taxon>
        <taxon>Metazoa</taxon>
        <taxon>Spiralia</taxon>
        <taxon>Gnathifera</taxon>
        <taxon>Rotifera</taxon>
        <taxon>Eurotatoria</taxon>
        <taxon>Bdelloidea</taxon>
        <taxon>Philodinida</taxon>
        <taxon>Philodinidae</taxon>
        <taxon>Rotaria</taxon>
    </lineage>
</organism>
<dbReference type="InterPro" id="IPR008906">
    <property type="entry name" value="HATC_C_dom"/>
</dbReference>
<dbReference type="AlphaFoldDB" id="A0A819NVK2"/>
<name>A0A819NVK2_9BILA</name>
<keyword evidence="2" id="KW-0326">Glycosidase</keyword>
<gene>
    <name evidence="4" type="ORF">JBS370_LOCUS26261</name>
</gene>
<dbReference type="SUPFAM" id="SSF51445">
    <property type="entry name" value="(Trans)glycosidases"/>
    <property type="match status" value="1"/>
</dbReference>
<proteinExistence type="predicted"/>
<dbReference type="PROSITE" id="PS51764">
    <property type="entry name" value="GH26"/>
    <property type="match status" value="1"/>
</dbReference>
<feature type="domain" description="GH26" evidence="3">
    <location>
        <begin position="1"/>
        <end position="255"/>
    </location>
</feature>
<dbReference type="Proteomes" id="UP000663836">
    <property type="component" value="Unassembled WGS sequence"/>
</dbReference>
<dbReference type="InterPro" id="IPR012337">
    <property type="entry name" value="RNaseH-like_sf"/>
</dbReference>
<dbReference type="GO" id="GO:0046983">
    <property type="term" value="F:protein dimerization activity"/>
    <property type="evidence" value="ECO:0007669"/>
    <property type="project" value="InterPro"/>
</dbReference>
<dbReference type="Pfam" id="PF05699">
    <property type="entry name" value="Dimer_Tnp_hAT"/>
    <property type="match status" value="1"/>
</dbReference>
<dbReference type="InterPro" id="IPR022790">
    <property type="entry name" value="GH26_dom"/>
</dbReference>
<dbReference type="GO" id="GO:0004553">
    <property type="term" value="F:hydrolase activity, hydrolyzing O-glycosyl compounds"/>
    <property type="evidence" value="ECO:0007669"/>
    <property type="project" value="InterPro"/>
</dbReference>
<dbReference type="PANTHER" id="PTHR46880">
    <property type="entry name" value="RAS-ASSOCIATING DOMAIN-CONTAINING PROTEIN"/>
    <property type="match status" value="1"/>
</dbReference>
<reference evidence="4" key="1">
    <citation type="submission" date="2021-02" db="EMBL/GenBank/DDBJ databases">
        <authorList>
            <person name="Nowell W R."/>
        </authorList>
    </citation>
    <scope>NUCLEOTIDE SEQUENCE</scope>
</reference>
<evidence type="ECO:0000313" key="5">
    <source>
        <dbReference type="Proteomes" id="UP000663836"/>
    </source>
</evidence>
<evidence type="ECO:0000259" key="3">
    <source>
        <dbReference type="PROSITE" id="PS51764"/>
    </source>
</evidence>
<keyword evidence="1" id="KW-0378">Hydrolase</keyword>
<dbReference type="SUPFAM" id="SSF53098">
    <property type="entry name" value="Ribonuclease H-like"/>
    <property type="match status" value="1"/>
</dbReference>
<evidence type="ECO:0000313" key="4">
    <source>
        <dbReference type="EMBL" id="CAF4000780.1"/>
    </source>
</evidence>
<dbReference type="InterPro" id="IPR017853">
    <property type="entry name" value="GH"/>
</dbReference>
<accession>A0A819NVK2</accession>
<dbReference type="EMBL" id="CAJOBD010004586">
    <property type="protein sequence ID" value="CAF4000780.1"/>
    <property type="molecule type" value="Genomic_DNA"/>
</dbReference>
<dbReference type="PANTHER" id="PTHR46880:SF5">
    <property type="entry name" value="DUF4371 DOMAIN-CONTAINING PROTEIN"/>
    <property type="match status" value="1"/>
</dbReference>
<protein>
    <recommendedName>
        <fullName evidence="3">GH26 domain-containing protein</fullName>
    </recommendedName>
</protein>
<evidence type="ECO:0000256" key="2">
    <source>
        <dbReference type="ARBA" id="ARBA00023295"/>
    </source>
</evidence>